<gene>
    <name evidence="2" type="primary">HaOG205894</name>
    <name evidence="2" type="ORF">B5X24_HaOG205894</name>
</gene>
<dbReference type="AlphaFoldDB" id="A0A2W1BMZ9"/>
<proteinExistence type="predicted"/>
<dbReference type="Proteomes" id="UP000249218">
    <property type="component" value="Unassembled WGS sequence"/>
</dbReference>
<evidence type="ECO:0000256" key="1">
    <source>
        <dbReference type="SAM" id="MobiDB-lite"/>
    </source>
</evidence>
<feature type="region of interest" description="Disordered" evidence="1">
    <location>
        <begin position="1"/>
        <end position="92"/>
    </location>
</feature>
<evidence type="ECO:0000313" key="3">
    <source>
        <dbReference type="Proteomes" id="UP000249218"/>
    </source>
</evidence>
<dbReference type="EMBL" id="KZ149988">
    <property type="protein sequence ID" value="PZC75651.1"/>
    <property type="molecule type" value="Genomic_DNA"/>
</dbReference>
<organism evidence="2 3">
    <name type="scientific">Helicoverpa armigera</name>
    <name type="common">Cotton bollworm</name>
    <name type="synonym">Heliothis armigera</name>
    <dbReference type="NCBI Taxonomy" id="29058"/>
    <lineage>
        <taxon>Eukaryota</taxon>
        <taxon>Metazoa</taxon>
        <taxon>Ecdysozoa</taxon>
        <taxon>Arthropoda</taxon>
        <taxon>Hexapoda</taxon>
        <taxon>Insecta</taxon>
        <taxon>Pterygota</taxon>
        <taxon>Neoptera</taxon>
        <taxon>Endopterygota</taxon>
        <taxon>Lepidoptera</taxon>
        <taxon>Glossata</taxon>
        <taxon>Ditrysia</taxon>
        <taxon>Noctuoidea</taxon>
        <taxon>Noctuidae</taxon>
        <taxon>Heliothinae</taxon>
        <taxon>Helicoverpa</taxon>
    </lineage>
</organism>
<accession>A0A2W1BMZ9</accession>
<reference evidence="2 3" key="1">
    <citation type="journal article" date="2017" name="BMC Biol.">
        <title>Genomic innovations, transcriptional plasticity and gene loss underlying the evolution and divergence of two highly polyphagous and invasive Helicoverpa pest species.</title>
        <authorList>
            <person name="Pearce S.L."/>
            <person name="Clarke D.F."/>
            <person name="East P.D."/>
            <person name="Elfekih S."/>
            <person name="Gordon K.H."/>
            <person name="Jermiin L.S."/>
            <person name="McGaughran A."/>
            <person name="Oakeshott J.G."/>
            <person name="Papanikolaou A."/>
            <person name="Perera O.P."/>
            <person name="Rane R.V."/>
            <person name="Richards S."/>
            <person name="Tay W.T."/>
            <person name="Walsh T.K."/>
            <person name="Anderson A."/>
            <person name="Anderson C.J."/>
            <person name="Asgari S."/>
            <person name="Board P.G."/>
            <person name="Bretschneider A."/>
            <person name="Campbell P.M."/>
            <person name="Chertemps T."/>
            <person name="Christeller J.T."/>
            <person name="Coppin C.W."/>
            <person name="Downes S.J."/>
            <person name="Duan G."/>
            <person name="Farnsworth C.A."/>
            <person name="Good R.T."/>
            <person name="Han L.B."/>
            <person name="Han Y.C."/>
            <person name="Hatje K."/>
            <person name="Horne I."/>
            <person name="Huang Y.P."/>
            <person name="Hughes D.S."/>
            <person name="Jacquin-Joly E."/>
            <person name="James W."/>
            <person name="Jhangiani S."/>
            <person name="Kollmar M."/>
            <person name="Kuwar S.S."/>
            <person name="Li S."/>
            <person name="Liu N.Y."/>
            <person name="Maibeche M.T."/>
            <person name="Miller J.R."/>
            <person name="Montagne N."/>
            <person name="Perry T."/>
            <person name="Qu J."/>
            <person name="Song S.V."/>
            <person name="Sutton G.G."/>
            <person name="Vogel H."/>
            <person name="Walenz B.P."/>
            <person name="Xu W."/>
            <person name="Zhang H.J."/>
            <person name="Zou Z."/>
            <person name="Batterham P."/>
            <person name="Edwards O.R."/>
            <person name="Feyereisen R."/>
            <person name="Gibbs R.A."/>
            <person name="Heckel D.G."/>
            <person name="McGrath A."/>
            <person name="Robin C."/>
            <person name="Scherer S.E."/>
            <person name="Worley K.C."/>
            <person name="Wu Y.D."/>
        </authorList>
    </citation>
    <scope>NUCLEOTIDE SEQUENCE [LARGE SCALE GENOMIC DNA]</scope>
    <source>
        <strain evidence="2">Harm_GR_Male_#8</strain>
        <tissue evidence="2">Whole organism</tissue>
    </source>
</reference>
<evidence type="ECO:0000313" key="2">
    <source>
        <dbReference type="EMBL" id="PZC75651.1"/>
    </source>
</evidence>
<sequence length="92" mass="10546">MYNLYKAHSSIRKATNLGHRYTTQPGWGGNQNRPNQPPNPAQQPNPFHPNPYGRQDQAGRQSLDSNPSNPQQRQQRSQQNPGQRSNPQRRGY</sequence>
<name>A0A2W1BMZ9_HELAM</name>
<feature type="compositionally biased region" description="Low complexity" evidence="1">
    <location>
        <begin position="65"/>
        <end position="86"/>
    </location>
</feature>
<protein>
    <submittedName>
        <fullName evidence="2">Uncharacterized protein</fullName>
    </submittedName>
</protein>
<keyword evidence="3" id="KW-1185">Reference proteome</keyword>
<feature type="compositionally biased region" description="Pro residues" evidence="1">
    <location>
        <begin position="35"/>
        <end position="49"/>
    </location>
</feature>